<comment type="caution">
    <text evidence="1">The sequence shown here is derived from an EMBL/GenBank/DDBJ whole genome shotgun (WGS) entry which is preliminary data.</text>
</comment>
<dbReference type="EMBL" id="BAABRP010000009">
    <property type="protein sequence ID" value="GAA5513648.1"/>
    <property type="molecule type" value="Genomic_DNA"/>
</dbReference>
<evidence type="ECO:0000313" key="1">
    <source>
        <dbReference type="EMBL" id="GAA5513648.1"/>
    </source>
</evidence>
<keyword evidence="2" id="KW-1185">Reference proteome</keyword>
<sequence>MTTATTAPTAPTKPRMIFATKTAQQLQFPLGGLDFTSKRLTAEEDLIYEDAKLRANFLPTLREQVADTAGVLAVILGHRTAQPVTPDWVAAHLNATTETALMAYLRTGHEGPGLVPAPGVTFDLPQVDLDLYGRQFSGPVLSYAEMADLADALPTALGDEVHDLDESSMTAAQIRAKGQELAASVTASKRAQADGLAALLNVRRVVTPAEEGGEAAEVEPITGTWLLEQMSREELDQLQAFLQTGEMAGETPNAESTPANVPFSG</sequence>
<gene>
    <name evidence="1" type="ORF">Dcar01_02392</name>
</gene>
<dbReference type="RefSeq" id="WP_345465421.1">
    <property type="nucleotide sequence ID" value="NZ_BAABRP010000009.1"/>
</dbReference>
<protein>
    <submittedName>
        <fullName evidence="1">Uncharacterized protein</fullName>
    </submittedName>
</protein>
<evidence type="ECO:0000313" key="2">
    <source>
        <dbReference type="Proteomes" id="UP001401887"/>
    </source>
</evidence>
<accession>A0ABP9WAS9</accession>
<dbReference type="Proteomes" id="UP001401887">
    <property type="component" value="Unassembled WGS sequence"/>
</dbReference>
<reference evidence="1 2" key="1">
    <citation type="submission" date="2024-02" db="EMBL/GenBank/DDBJ databases">
        <title>Deinococcus carri NBRC 110142.</title>
        <authorList>
            <person name="Ichikawa N."/>
            <person name="Katano-Makiyama Y."/>
            <person name="Hidaka K."/>
        </authorList>
    </citation>
    <scope>NUCLEOTIDE SEQUENCE [LARGE SCALE GENOMIC DNA]</scope>
    <source>
        <strain evidence="1 2">NBRC 110142</strain>
    </source>
</reference>
<name>A0ABP9WAS9_9DEIO</name>
<organism evidence="1 2">
    <name type="scientific">Deinococcus carri</name>
    <dbReference type="NCBI Taxonomy" id="1211323"/>
    <lineage>
        <taxon>Bacteria</taxon>
        <taxon>Thermotogati</taxon>
        <taxon>Deinococcota</taxon>
        <taxon>Deinococci</taxon>
        <taxon>Deinococcales</taxon>
        <taxon>Deinococcaceae</taxon>
        <taxon>Deinococcus</taxon>
    </lineage>
</organism>
<proteinExistence type="predicted"/>